<name>A0ABN6Y2H3_9MICO</name>
<dbReference type="Proteomes" id="UP001321486">
    <property type="component" value="Chromosome"/>
</dbReference>
<dbReference type="Pfam" id="PF13692">
    <property type="entry name" value="Glyco_trans_1_4"/>
    <property type="match status" value="1"/>
</dbReference>
<accession>A0ABN6Y2H3</accession>
<reference evidence="2" key="1">
    <citation type="journal article" date="2019" name="Int. J. Syst. Evol. Microbiol.">
        <title>The Global Catalogue of Microorganisms (GCM) 10K type strain sequencing project: providing services to taxonomists for standard genome sequencing and annotation.</title>
        <authorList>
            <consortium name="The Broad Institute Genomics Platform"/>
            <consortium name="The Broad Institute Genome Sequencing Center for Infectious Disease"/>
            <person name="Wu L."/>
            <person name="Ma J."/>
        </authorList>
    </citation>
    <scope>NUCLEOTIDE SEQUENCE [LARGE SCALE GENOMIC DNA]</scope>
    <source>
        <strain evidence="2">NBRC 108728</strain>
    </source>
</reference>
<dbReference type="SUPFAM" id="SSF53756">
    <property type="entry name" value="UDP-Glycosyltransferase/glycogen phosphorylase"/>
    <property type="match status" value="1"/>
</dbReference>
<evidence type="ECO:0000313" key="1">
    <source>
        <dbReference type="EMBL" id="BDZ51535.1"/>
    </source>
</evidence>
<dbReference type="EMBL" id="AP027732">
    <property type="protein sequence ID" value="BDZ51535.1"/>
    <property type="molecule type" value="Genomic_DNA"/>
</dbReference>
<keyword evidence="2" id="KW-1185">Reference proteome</keyword>
<proteinExistence type="predicted"/>
<protein>
    <submittedName>
        <fullName evidence="1">Peptidase M14</fullName>
    </submittedName>
</protein>
<gene>
    <name evidence="1" type="ORF">GCM10025867_37760</name>
</gene>
<dbReference type="PANTHER" id="PTHR12526">
    <property type="entry name" value="GLYCOSYLTRANSFERASE"/>
    <property type="match status" value="1"/>
</dbReference>
<sequence>MFPAYDDNPYITLLTLAARARGYEFVESTSLEGLERTAAQLGSGDALHLHWTAPIVQRASSADEAATRAARFRTAVDGAASRGARVLWTLHNVVPHDVRHEAIELELCRYLAERADVIHTMTDDVAEVAAPFYALDARKIVVIPHPSYQGVYPSQVDRGDARSRFGLAEGEHAILFFGQLRPYKGLDALLSAVALASPRPPVLLLAGRAGDDDRAAIEALLPDGVRVITHYEHVDDADVQRWFRAADVAVLPYRRVLNSGTLHLAATFGLPVVLPDEVHLRRAFGGEEWIAWFDPARPVESLADLLGSPTTFELPREAAAAFSHRLAPYALSERYADLLDARLG</sequence>
<evidence type="ECO:0000313" key="2">
    <source>
        <dbReference type="Proteomes" id="UP001321486"/>
    </source>
</evidence>
<dbReference type="Gene3D" id="3.40.50.2000">
    <property type="entry name" value="Glycogen Phosphorylase B"/>
    <property type="match status" value="2"/>
</dbReference>
<organism evidence="1 2">
    <name type="scientific">Frondihabitans sucicola</name>
    <dbReference type="NCBI Taxonomy" id="1268041"/>
    <lineage>
        <taxon>Bacteria</taxon>
        <taxon>Bacillati</taxon>
        <taxon>Actinomycetota</taxon>
        <taxon>Actinomycetes</taxon>
        <taxon>Micrococcales</taxon>
        <taxon>Microbacteriaceae</taxon>
        <taxon>Frondihabitans</taxon>
    </lineage>
</organism>